<evidence type="ECO:0000313" key="1">
    <source>
        <dbReference type="Proteomes" id="UP000095281"/>
    </source>
</evidence>
<keyword evidence="1" id="KW-1185">Reference proteome</keyword>
<sequence length="267" mass="29920">MPTKIVNCLKVNSSPPEQSHTLFRKEFENKKTSGYFCKKLREEDYCGCLIEGKNPTNFKYPNPTADFFKIATAEFFECKKPENVAKNDPNKKMLIILDGCATCAKGGTITGLRVTHFEESGGFFSKCSEESEYLAQSVSGLSIKIPASNKVDGNSASFTFPATLAHRVCDNIFTTSVPKDNYVDLKLHIDYNCGQIKSTKVVKLPSVDVKSFKERVAELRGLWINLDDGKAKQYAMKDRSYIINDKVEGWKDAKINCWTKDGACKLD</sequence>
<dbReference type="Proteomes" id="UP000095281">
    <property type="component" value="Unplaced"/>
</dbReference>
<dbReference type="WBParaSite" id="MhA1_Contig2151.frz3.gene4">
    <property type="protein sequence ID" value="MhA1_Contig2151.frz3.gene4"/>
    <property type="gene ID" value="MhA1_Contig2151.frz3.gene4"/>
</dbReference>
<organism evidence="1 2">
    <name type="scientific">Meloidogyne hapla</name>
    <name type="common">Root-knot nematode worm</name>
    <dbReference type="NCBI Taxonomy" id="6305"/>
    <lineage>
        <taxon>Eukaryota</taxon>
        <taxon>Metazoa</taxon>
        <taxon>Ecdysozoa</taxon>
        <taxon>Nematoda</taxon>
        <taxon>Chromadorea</taxon>
        <taxon>Rhabditida</taxon>
        <taxon>Tylenchina</taxon>
        <taxon>Tylenchomorpha</taxon>
        <taxon>Tylenchoidea</taxon>
        <taxon>Meloidogynidae</taxon>
        <taxon>Meloidogyninae</taxon>
        <taxon>Meloidogyne</taxon>
    </lineage>
</organism>
<accession>A0A1I8BFA3</accession>
<protein>
    <submittedName>
        <fullName evidence="2">Uncharacterized protein</fullName>
    </submittedName>
</protein>
<evidence type="ECO:0000313" key="2">
    <source>
        <dbReference type="WBParaSite" id="MhA1_Contig2151.frz3.gene4"/>
    </source>
</evidence>
<proteinExistence type="predicted"/>
<dbReference type="AlphaFoldDB" id="A0A1I8BFA3"/>
<name>A0A1I8BFA3_MELHA</name>
<reference evidence="2" key="1">
    <citation type="submission" date="2016-11" db="UniProtKB">
        <authorList>
            <consortium name="WormBaseParasite"/>
        </authorList>
    </citation>
    <scope>IDENTIFICATION</scope>
</reference>